<organism evidence="2 3">
    <name type="scientific">Populus alba x Populus x berolinensis</name>
    <dbReference type="NCBI Taxonomy" id="444605"/>
    <lineage>
        <taxon>Eukaryota</taxon>
        <taxon>Viridiplantae</taxon>
        <taxon>Streptophyta</taxon>
        <taxon>Embryophyta</taxon>
        <taxon>Tracheophyta</taxon>
        <taxon>Spermatophyta</taxon>
        <taxon>Magnoliopsida</taxon>
        <taxon>eudicotyledons</taxon>
        <taxon>Gunneridae</taxon>
        <taxon>Pentapetalae</taxon>
        <taxon>rosids</taxon>
        <taxon>fabids</taxon>
        <taxon>Malpighiales</taxon>
        <taxon>Salicaceae</taxon>
        <taxon>Saliceae</taxon>
        <taxon>Populus</taxon>
    </lineage>
</organism>
<feature type="domain" description="Reverse transcriptase" evidence="1">
    <location>
        <begin position="204"/>
        <end position="253"/>
    </location>
</feature>
<evidence type="ECO:0000259" key="1">
    <source>
        <dbReference type="Pfam" id="PF00078"/>
    </source>
</evidence>
<dbReference type="InterPro" id="IPR052343">
    <property type="entry name" value="Retrotransposon-Effector_Assoc"/>
</dbReference>
<proteinExistence type="predicted"/>
<accession>A0AAD6Q9B7</accession>
<protein>
    <recommendedName>
        <fullName evidence="1">Reverse transcriptase domain-containing protein</fullName>
    </recommendedName>
</protein>
<dbReference type="AlphaFoldDB" id="A0AAD6Q9B7"/>
<dbReference type="PANTHER" id="PTHR46890">
    <property type="entry name" value="NON-LTR RETROLELEMENT REVERSE TRANSCRIPTASE-LIKE PROTEIN-RELATED"/>
    <property type="match status" value="1"/>
</dbReference>
<gene>
    <name evidence="2" type="ORF">NC653_022289</name>
</gene>
<evidence type="ECO:0000313" key="3">
    <source>
        <dbReference type="Proteomes" id="UP001164929"/>
    </source>
</evidence>
<dbReference type="InterPro" id="IPR043502">
    <property type="entry name" value="DNA/RNA_pol_sf"/>
</dbReference>
<dbReference type="PANTHER" id="PTHR46890:SF48">
    <property type="entry name" value="RNA-DIRECTED DNA POLYMERASE"/>
    <property type="match status" value="1"/>
</dbReference>
<reference evidence="2" key="1">
    <citation type="journal article" date="2023" name="Mol. Ecol. Resour.">
        <title>Chromosome-level genome assembly of a triploid poplar Populus alba 'Berolinensis'.</title>
        <authorList>
            <person name="Chen S."/>
            <person name="Yu Y."/>
            <person name="Wang X."/>
            <person name="Wang S."/>
            <person name="Zhang T."/>
            <person name="Zhou Y."/>
            <person name="He R."/>
            <person name="Meng N."/>
            <person name="Wang Y."/>
            <person name="Liu W."/>
            <person name="Liu Z."/>
            <person name="Liu J."/>
            <person name="Guo Q."/>
            <person name="Huang H."/>
            <person name="Sederoff R.R."/>
            <person name="Wang G."/>
            <person name="Qu G."/>
            <person name="Chen S."/>
        </authorList>
    </citation>
    <scope>NUCLEOTIDE SEQUENCE</scope>
    <source>
        <strain evidence="2">SC-2020</strain>
    </source>
</reference>
<dbReference type="InterPro" id="IPR000477">
    <property type="entry name" value="RT_dom"/>
</dbReference>
<name>A0AAD6Q9B7_9ROSI</name>
<dbReference type="SUPFAM" id="SSF56672">
    <property type="entry name" value="DNA/RNA polymerases"/>
    <property type="match status" value="1"/>
</dbReference>
<sequence>MYRFTTKLRLLKAEFKNLHHQHTSHISNRVARAKAEWNTTQLLLDRSPTSAEANSRERELAKAYMLLCKEEVFLQAEDEAGNTIRDQKELGKMATKYFQNLLSTDHGQLEEDVNLLFPNTISASSSTTLSLPITNEEIKAALFSIPDKKAAGPDGFNGLFFKKSWHIIGADFTEAVRFFFSHNSMPRCVNATRIALVPKIENPACMNDYRPISCCNVMYKCISKIIVGRLKAALTDVISPSQSAFIPGRQISDAILLT</sequence>
<dbReference type="EMBL" id="JAQIZT010000009">
    <property type="protein sequence ID" value="KAJ6984024.1"/>
    <property type="molecule type" value="Genomic_DNA"/>
</dbReference>
<evidence type="ECO:0000313" key="2">
    <source>
        <dbReference type="EMBL" id="KAJ6984024.1"/>
    </source>
</evidence>
<dbReference type="Proteomes" id="UP001164929">
    <property type="component" value="Chromosome 9"/>
</dbReference>
<dbReference type="Pfam" id="PF00078">
    <property type="entry name" value="RVT_1"/>
    <property type="match status" value="1"/>
</dbReference>
<keyword evidence="3" id="KW-1185">Reference proteome</keyword>
<comment type="caution">
    <text evidence="2">The sequence shown here is derived from an EMBL/GenBank/DDBJ whole genome shotgun (WGS) entry which is preliminary data.</text>
</comment>